<evidence type="ECO:0000313" key="1">
    <source>
        <dbReference type="EMBL" id="CDW77414.1"/>
    </source>
</evidence>
<organism evidence="1 2">
    <name type="scientific">Stylonychia lemnae</name>
    <name type="common">Ciliate</name>
    <dbReference type="NCBI Taxonomy" id="5949"/>
    <lineage>
        <taxon>Eukaryota</taxon>
        <taxon>Sar</taxon>
        <taxon>Alveolata</taxon>
        <taxon>Ciliophora</taxon>
        <taxon>Intramacronucleata</taxon>
        <taxon>Spirotrichea</taxon>
        <taxon>Stichotrichia</taxon>
        <taxon>Sporadotrichida</taxon>
        <taxon>Oxytrichidae</taxon>
        <taxon>Stylonychinae</taxon>
        <taxon>Stylonychia</taxon>
    </lineage>
</organism>
<proteinExistence type="predicted"/>
<dbReference type="EMBL" id="CCKQ01006124">
    <property type="protein sequence ID" value="CDW77414.1"/>
    <property type="molecule type" value="Genomic_DNA"/>
</dbReference>
<dbReference type="AlphaFoldDB" id="A0A078A5G6"/>
<reference evidence="1 2" key="1">
    <citation type="submission" date="2014-06" db="EMBL/GenBank/DDBJ databases">
        <authorList>
            <person name="Swart Estienne"/>
        </authorList>
    </citation>
    <scope>NUCLEOTIDE SEQUENCE [LARGE SCALE GENOMIC DNA]</scope>
    <source>
        <strain evidence="1 2">130c</strain>
    </source>
</reference>
<dbReference type="Proteomes" id="UP000039865">
    <property type="component" value="Unassembled WGS sequence"/>
</dbReference>
<protein>
    <submittedName>
        <fullName evidence="1">Uncharacterized protein</fullName>
    </submittedName>
</protein>
<sequence>MMSEILKQKPISKSSRNMRELSDFMERELPNIIKKDTEMNNKLLAKNMKKDQPEVITEKELKKFTEKSMNYREPFQEFKQKVFQQKFSGFDNYSKKVNASEFYQSLIQQQASLTTRSTTVELKKKKSPIKKSAVMDQVSREYRDHILSPKIKVPPLGHYNPDNKLIKSNSAAHLRFQDPNQKNSNRELFGLKLDTKIDDISNINKTFMSHNDKQNTTFYNNNNDADNKTFGQSIIEEMDKSKEDQADSSQSLNNTKVNKSRCANYLNYNQLNVTKSTMNQTGYVQFGLRPEREPNLLKKDNNFGKYIDRQKFFPEIYSKYKKLVVDLDLNKGSNRKELWKTSAFDYAQALDPKYTLVKQQSQKCIINKNPKSAKDFYFKSGLQTDRSMPKFDITKIIPPIVDERDRSYIDQENSKMLTELIKARYKVQNIQATDN</sequence>
<dbReference type="InParanoid" id="A0A078A5G6"/>
<keyword evidence="2" id="KW-1185">Reference proteome</keyword>
<evidence type="ECO:0000313" key="2">
    <source>
        <dbReference type="Proteomes" id="UP000039865"/>
    </source>
</evidence>
<accession>A0A078A5G6</accession>
<name>A0A078A5G6_STYLE</name>
<gene>
    <name evidence="1" type="primary">Contig10853.g11595</name>
    <name evidence="1" type="ORF">STYLEM_6375</name>
</gene>